<gene>
    <name evidence="4" type="ORF">SAMN05421837_102798</name>
</gene>
<accession>A0A1H5QHH1</accession>
<dbReference type="GO" id="GO:0031419">
    <property type="term" value="F:cobalamin binding"/>
    <property type="evidence" value="ECO:0007669"/>
    <property type="project" value="UniProtKB-KW"/>
</dbReference>
<dbReference type="AlphaFoldDB" id="A0A1H5QHH1"/>
<dbReference type="RefSeq" id="WP_086676929.1">
    <property type="nucleotide sequence ID" value="NZ_FNUJ01000002.1"/>
</dbReference>
<keyword evidence="1" id="KW-0846">Cobalamin</keyword>
<sequence length="457" mass="48635">MNEQAGREPAGRAGSEDNFGSFVQKAQALGQLVVQPRMGFSDPSAMRAGLIATRHAAATTVGTITLDSYTRTNQHAAARAALADGTPLNGYPITTFAADMTRRILDGVQDADFPIQVRHGSAAPQRVFAALVRTGLAASEGGPVSYCLPYGPIPLQESVRNWEESCALISGLRTVGIEPHLESFGGCMMGQLCPPSLLVALSVLEALFFRQHGVHSVSLSYAQQTHPEQDEEAVAALRRLARELLGSAGWHVVIYEYMGVYPKTPAGSMLLGEAAARLAIRTGAARLVVKTAAEAVRLPTINENVEALERASAAADGERRQNLPLTTQVSADSQTYAEAKSLVTATLRLSEDIGQALVQAFAQGLLDVPFCLHADNAGRARSYIASSGRLSWSDIGAMPLRGVADVNDDGELTSAGLLDALNYVSRSFDERAVEHPVQRRVARAGTDPLFTVDLSSE</sequence>
<keyword evidence="2" id="KW-0413">Isomerase</keyword>
<dbReference type="GO" id="GO:0019670">
    <property type="term" value="P:anaerobic L-glutamate catabolic process"/>
    <property type="evidence" value="ECO:0007669"/>
    <property type="project" value="InterPro"/>
</dbReference>
<dbReference type="InterPro" id="IPR006396">
    <property type="entry name" value="Glu_mut_E"/>
</dbReference>
<keyword evidence="5" id="KW-1185">Reference proteome</keyword>
<keyword evidence="3" id="KW-0170">Cobalt</keyword>
<dbReference type="Proteomes" id="UP000198878">
    <property type="component" value="Unassembled WGS sequence"/>
</dbReference>
<dbReference type="Pfam" id="PF06368">
    <property type="entry name" value="Met_asp_mut_E"/>
    <property type="match status" value="1"/>
</dbReference>
<reference evidence="5" key="1">
    <citation type="submission" date="2016-10" db="EMBL/GenBank/DDBJ databases">
        <authorList>
            <person name="Varghese N."/>
            <person name="Submissions S."/>
        </authorList>
    </citation>
    <scope>NUCLEOTIDE SEQUENCE [LARGE SCALE GENOMIC DNA]</scope>
    <source>
        <strain evidence="5">DSM 44654</strain>
    </source>
</reference>
<dbReference type="InterPro" id="IPR016176">
    <property type="entry name" value="Cbl-dep_enz_cat"/>
</dbReference>
<dbReference type="SUPFAM" id="SSF51703">
    <property type="entry name" value="Cobalamin (vitamin B12)-dependent enzymes"/>
    <property type="match status" value="1"/>
</dbReference>
<evidence type="ECO:0000313" key="4">
    <source>
        <dbReference type="EMBL" id="SEF24637.1"/>
    </source>
</evidence>
<name>A0A1H5QHH1_9PSEU</name>
<dbReference type="Gene3D" id="3.20.20.240">
    <property type="entry name" value="Methylmalonyl-CoA mutase"/>
    <property type="match status" value="1"/>
</dbReference>
<organism evidence="4 5">
    <name type="scientific">Amycolatopsis pretoriensis</name>
    <dbReference type="NCBI Taxonomy" id="218821"/>
    <lineage>
        <taxon>Bacteria</taxon>
        <taxon>Bacillati</taxon>
        <taxon>Actinomycetota</taxon>
        <taxon>Actinomycetes</taxon>
        <taxon>Pseudonocardiales</taxon>
        <taxon>Pseudonocardiaceae</taxon>
        <taxon>Amycolatopsis</taxon>
    </lineage>
</organism>
<proteinExistence type="predicted"/>
<dbReference type="EMBL" id="FNUJ01000002">
    <property type="protein sequence ID" value="SEF24637.1"/>
    <property type="molecule type" value="Genomic_DNA"/>
</dbReference>
<evidence type="ECO:0000313" key="5">
    <source>
        <dbReference type="Proteomes" id="UP000198878"/>
    </source>
</evidence>
<evidence type="ECO:0000256" key="2">
    <source>
        <dbReference type="ARBA" id="ARBA00023235"/>
    </source>
</evidence>
<dbReference type="PIRSF" id="PIRSF001495">
    <property type="entry name" value="Met_asp_mut_epsi"/>
    <property type="match status" value="1"/>
</dbReference>
<evidence type="ECO:0000256" key="1">
    <source>
        <dbReference type="ARBA" id="ARBA00022628"/>
    </source>
</evidence>
<evidence type="ECO:0000256" key="3">
    <source>
        <dbReference type="ARBA" id="ARBA00023285"/>
    </source>
</evidence>
<dbReference type="OrthoDB" id="5332339at2"/>
<protein>
    <submittedName>
        <fullName evidence="4">Methylaspartate mutase epsilon subunit</fullName>
    </submittedName>
</protein>
<dbReference type="GO" id="GO:0050097">
    <property type="term" value="F:methylaspartate mutase activity"/>
    <property type="evidence" value="ECO:0007669"/>
    <property type="project" value="InterPro"/>
</dbReference>
<dbReference type="STRING" id="218821.SAMN05421837_102798"/>